<evidence type="ECO:0000313" key="1">
    <source>
        <dbReference type="EMBL" id="KAI4389288.1"/>
    </source>
</evidence>
<proteinExistence type="predicted"/>
<keyword evidence="2" id="KW-1185">Reference proteome</keyword>
<dbReference type="Proteomes" id="UP001057402">
    <property type="component" value="Chromosome 1"/>
</dbReference>
<organism evidence="1 2">
    <name type="scientific">Melastoma candidum</name>
    <dbReference type="NCBI Taxonomy" id="119954"/>
    <lineage>
        <taxon>Eukaryota</taxon>
        <taxon>Viridiplantae</taxon>
        <taxon>Streptophyta</taxon>
        <taxon>Embryophyta</taxon>
        <taxon>Tracheophyta</taxon>
        <taxon>Spermatophyta</taxon>
        <taxon>Magnoliopsida</taxon>
        <taxon>eudicotyledons</taxon>
        <taxon>Gunneridae</taxon>
        <taxon>Pentapetalae</taxon>
        <taxon>rosids</taxon>
        <taxon>malvids</taxon>
        <taxon>Myrtales</taxon>
        <taxon>Melastomataceae</taxon>
        <taxon>Melastomatoideae</taxon>
        <taxon>Melastomateae</taxon>
        <taxon>Melastoma</taxon>
    </lineage>
</organism>
<comment type="caution">
    <text evidence="1">The sequence shown here is derived from an EMBL/GenBank/DDBJ whole genome shotgun (WGS) entry which is preliminary data.</text>
</comment>
<accession>A0ACB9SF60</accession>
<protein>
    <submittedName>
        <fullName evidence="1">Uncharacterized protein</fullName>
    </submittedName>
</protein>
<reference evidence="2" key="1">
    <citation type="journal article" date="2023" name="Front. Plant Sci.">
        <title>Chromosomal-level genome assembly of Melastoma candidum provides insights into trichome evolution.</title>
        <authorList>
            <person name="Zhong Y."/>
            <person name="Wu W."/>
            <person name="Sun C."/>
            <person name="Zou P."/>
            <person name="Liu Y."/>
            <person name="Dai S."/>
            <person name="Zhou R."/>
        </authorList>
    </citation>
    <scope>NUCLEOTIDE SEQUENCE [LARGE SCALE GENOMIC DNA]</scope>
</reference>
<gene>
    <name evidence="1" type="ORF">MLD38_001529</name>
</gene>
<dbReference type="EMBL" id="CM042880">
    <property type="protein sequence ID" value="KAI4389288.1"/>
    <property type="molecule type" value="Genomic_DNA"/>
</dbReference>
<evidence type="ECO:0000313" key="2">
    <source>
        <dbReference type="Proteomes" id="UP001057402"/>
    </source>
</evidence>
<sequence>MVRPTLNPTQHHHSRPLDDDSYCDDPTGEEAGNCCHGEGTKGTTLRSKHSETEQRRRSKINDRFQTLRDLIPQSDQKRDKASLLLEVIGYIQYLQEKLQMYEGSYHGHNRDPIELTPWGGISASPECHTDPSGTSQGGANQDDNDSTSQAVKDLPQLRDPVATSDSQTQSNMFPYVQHGVLASDPDVASDPRTQASRVPVTSQCPFPNNVENDPEQLNRLSDYSGFSSDLSQGILNNLTLALQSSGVDLRHASISVQLDVRRQGGERTGL</sequence>
<name>A0ACB9SF60_9MYRT</name>